<organism evidence="1 2">
    <name type="scientific">Kickxella alabastrina</name>
    <dbReference type="NCBI Taxonomy" id="61397"/>
    <lineage>
        <taxon>Eukaryota</taxon>
        <taxon>Fungi</taxon>
        <taxon>Fungi incertae sedis</taxon>
        <taxon>Zoopagomycota</taxon>
        <taxon>Kickxellomycotina</taxon>
        <taxon>Kickxellomycetes</taxon>
        <taxon>Kickxellales</taxon>
        <taxon>Kickxellaceae</taxon>
        <taxon>Kickxella</taxon>
    </lineage>
</organism>
<evidence type="ECO:0000313" key="2">
    <source>
        <dbReference type="Proteomes" id="UP001150581"/>
    </source>
</evidence>
<accession>A0ACC1I7C4</accession>
<evidence type="ECO:0000313" key="1">
    <source>
        <dbReference type="EMBL" id="KAJ1886712.1"/>
    </source>
</evidence>
<dbReference type="EC" id="3.4.21.53" evidence="1"/>
<comment type="caution">
    <text evidence="1">The sequence shown here is derived from an EMBL/GenBank/DDBJ whole genome shotgun (WGS) entry which is preliminary data.</text>
</comment>
<gene>
    <name evidence="1" type="primary">PIM1_1</name>
    <name evidence="1" type="ORF">LPJ66_009490</name>
</gene>
<keyword evidence="1" id="KW-0378">Hydrolase</keyword>
<protein>
    <submittedName>
        <fullName evidence="1">ATP-dependent Lon protease pim1</fullName>
        <ecNumber evidence="1">3.4.21.53</ecNumber>
    </submittedName>
</protein>
<sequence length="381" mass="41091">MEIIRLSGYLADEKLSIAQKYLAPQAKEAAGLEGSSVVLSDEAVDALVRNYCRESGVRNLKKHIEKIYRKAALKVVESGVAVDAPQPVDAKADAAPEATADTKTEEKADSAPAPTTIADVLDQPGEKTPEVTDKKEKEKEKAPAALPQRMIIPESYSLEITVDTLKEYVGPPVFESDRMYDNTPPGVVMGLAWTSLGGSALYIESVVEATISSDNNDVSGDSGQHGRLHTTGQLGDVMKESSVLAYTYVRSLMNRQHPENKFFSRNIIHLHVPEGATPKDGPSAGVTMTTALLSLALNKPIHPDVAMTGELTLTGRVLKIGGLKEKTIAARRSGVKRILFPKANTADWEELPANVKEGLEGFPIEWYGQIPPLVGLAEPSK</sequence>
<proteinExistence type="predicted"/>
<name>A0ACC1I7C4_9FUNG</name>
<keyword evidence="1" id="KW-0645">Protease</keyword>
<reference evidence="1" key="1">
    <citation type="submission" date="2022-07" db="EMBL/GenBank/DDBJ databases">
        <title>Phylogenomic reconstructions and comparative analyses of Kickxellomycotina fungi.</title>
        <authorList>
            <person name="Reynolds N.K."/>
            <person name="Stajich J.E."/>
            <person name="Barry K."/>
            <person name="Grigoriev I.V."/>
            <person name="Crous P."/>
            <person name="Smith M.E."/>
        </authorList>
    </citation>
    <scope>NUCLEOTIDE SEQUENCE</scope>
    <source>
        <strain evidence="1">Benny 63K</strain>
    </source>
</reference>
<dbReference type="EMBL" id="JANBPG010002191">
    <property type="protein sequence ID" value="KAJ1886712.1"/>
    <property type="molecule type" value="Genomic_DNA"/>
</dbReference>
<keyword evidence="2" id="KW-1185">Reference proteome</keyword>
<dbReference type="Proteomes" id="UP001150581">
    <property type="component" value="Unassembled WGS sequence"/>
</dbReference>